<evidence type="ECO:0000313" key="3">
    <source>
        <dbReference type="Proteomes" id="UP001328107"/>
    </source>
</evidence>
<protein>
    <submittedName>
        <fullName evidence="2">Uncharacterized protein</fullName>
    </submittedName>
</protein>
<keyword evidence="1" id="KW-0732">Signal</keyword>
<evidence type="ECO:0000313" key="2">
    <source>
        <dbReference type="EMBL" id="GMR30191.1"/>
    </source>
</evidence>
<dbReference type="Proteomes" id="UP001328107">
    <property type="component" value="Unassembled WGS sequence"/>
</dbReference>
<name>A0AAN4Z0D9_9BILA</name>
<comment type="caution">
    <text evidence="2">The sequence shown here is derived from an EMBL/GenBank/DDBJ whole genome shotgun (WGS) entry which is preliminary data.</text>
</comment>
<dbReference type="AlphaFoldDB" id="A0AAN4Z0D9"/>
<gene>
    <name evidence="2" type="ORF">PMAYCL1PPCAC_00386</name>
</gene>
<feature type="chain" id="PRO_5042852095" evidence="1">
    <location>
        <begin position="18"/>
        <end position="252"/>
    </location>
</feature>
<organism evidence="2 3">
    <name type="scientific">Pristionchus mayeri</name>
    <dbReference type="NCBI Taxonomy" id="1317129"/>
    <lineage>
        <taxon>Eukaryota</taxon>
        <taxon>Metazoa</taxon>
        <taxon>Ecdysozoa</taxon>
        <taxon>Nematoda</taxon>
        <taxon>Chromadorea</taxon>
        <taxon>Rhabditida</taxon>
        <taxon>Rhabditina</taxon>
        <taxon>Diplogasteromorpha</taxon>
        <taxon>Diplogasteroidea</taxon>
        <taxon>Neodiplogasteridae</taxon>
        <taxon>Pristionchus</taxon>
    </lineage>
</organism>
<feature type="non-terminal residue" evidence="2">
    <location>
        <position position="1"/>
    </location>
</feature>
<feature type="signal peptide" evidence="1">
    <location>
        <begin position="1"/>
        <end position="17"/>
    </location>
</feature>
<reference evidence="3" key="1">
    <citation type="submission" date="2022-10" db="EMBL/GenBank/DDBJ databases">
        <title>Genome assembly of Pristionchus species.</title>
        <authorList>
            <person name="Yoshida K."/>
            <person name="Sommer R.J."/>
        </authorList>
    </citation>
    <scope>NUCLEOTIDE SEQUENCE [LARGE SCALE GENOMIC DNA]</scope>
    <source>
        <strain evidence="3">RS5460</strain>
    </source>
</reference>
<keyword evidence="3" id="KW-1185">Reference proteome</keyword>
<proteinExistence type="predicted"/>
<sequence length="252" mass="27822">LFISILILYVSPATANADGSADQCTCDPRSMKTNNVDSWLYNNQTGEFLLLTPLGDTTDSVGGWIVLKPSADGCSMDVMCLSVIPVSFGFYRFKHIDGNAPIVDMDDAASLKTINPDPKRNLVHQGMRCVTGNWIPYFGDIYDLTDNKYHPNEPDNWIAYNNIFCTKRPLLVESSMDGNVTSSTPQSTVFAKVRTTSKSKSTTSKPNGQNCENGFLTVNEYMEVLALNEGTFGGIFISESSCRELCSKLRFE</sequence>
<evidence type="ECO:0000256" key="1">
    <source>
        <dbReference type="SAM" id="SignalP"/>
    </source>
</evidence>
<dbReference type="EMBL" id="BTRK01000001">
    <property type="protein sequence ID" value="GMR30191.1"/>
    <property type="molecule type" value="Genomic_DNA"/>
</dbReference>
<accession>A0AAN4Z0D9</accession>